<dbReference type="AlphaFoldDB" id="A0A7T0G3A3"/>
<proteinExistence type="predicted"/>
<accession>A0A7T0G3A3</accession>
<sequence>MNEFRFFFFKVKPPLSLWQTTGLLCWILVKLILVAAMISQSAGEFIYAGF</sequence>
<reference evidence="3" key="1">
    <citation type="submission" date="2020-02" db="EMBL/GenBank/DDBJ databases">
        <title>Genomic and physiological characterization of two novel Nitrospinaceae genera.</title>
        <authorList>
            <person name="Mueller A.J."/>
            <person name="Jung M.-Y."/>
            <person name="Strachan C.R."/>
            <person name="Herbold C.W."/>
            <person name="Kirkegaard R.H."/>
            <person name="Daims H."/>
        </authorList>
    </citation>
    <scope>NUCLEOTIDE SEQUENCE [LARGE SCALE GENOMIC DNA]</scope>
</reference>
<evidence type="ECO:0000256" key="1">
    <source>
        <dbReference type="SAM" id="Phobius"/>
    </source>
</evidence>
<keyword evidence="1" id="KW-0472">Membrane</keyword>
<protein>
    <submittedName>
        <fullName evidence="2">Uncharacterized protein</fullName>
    </submittedName>
</protein>
<evidence type="ECO:0000313" key="3">
    <source>
        <dbReference type="Proteomes" id="UP000594464"/>
    </source>
</evidence>
<dbReference type="Proteomes" id="UP000594464">
    <property type="component" value="Chromosome"/>
</dbReference>
<evidence type="ECO:0000313" key="2">
    <source>
        <dbReference type="EMBL" id="QPJ65210.1"/>
    </source>
</evidence>
<keyword evidence="1" id="KW-1133">Transmembrane helix</keyword>
<dbReference type="EMBL" id="CP048620">
    <property type="protein sequence ID" value="QPJ65210.1"/>
    <property type="molecule type" value="Genomic_DNA"/>
</dbReference>
<gene>
    <name evidence="2" type="ORF">G3M78_07330</name>
</gene>
<organism evidence="2 3">
    <name type="scientific">Candidatus Nitrohelix vancouverensis</name>
    <dbReference type="NCBI Taxonomy" id="2705534"/>
    <lineage>
        <taxon>Bacteria</taxon>
        <taxon>Pseudomonadati</taxon>
        <taxon>Nitrospinota/Tectimicrobiota group</taxon>
        <taxon>Nitrospinota</taxon>
        <taxon>Nitrospinia</taxon>
        <taxon>Nitrospinales</taxon>
        <taxon>Nitrospinaceae</taxon>
        <taxon>Candidatus Nitrohelix</taxon>
    </lineage>
</organism>
<dbReference type="KEGG" id="nva:G3M78_07330"/>
<name>A0A7T0G3A3_9BACT</name>
<feature type="transmembrane region" description="Helical" evidence="1">
    <location>
        <begin position="20"/>
        <end position="38"/>
    </location>
</feature>
<keyword evidence="1" id="KW-0812">Transmembrane</keyword>